<proteinExistence type="predicted"/>
<dbReference type="PANTHER" id="PTHR22803">
    <property type="entry name" value="MANNOSE, PHOSPHOLIPASE, LECTIN RECEPTOR RELATED"/>
    <property type="match status" value="1"/>
</dbReference>
<dbReference type="SUPFAM" id="SSF56436">
    <property type="entry name" value="C-type lectin-like"/>
    <property type="match status" value="1"/>
</dbReference>
<dbReference type="InterPro" id="IPR016186">
    <property type="entry name" value="C-type_lectin-like/link_sf"/>
</dbReference>
<comment type="caution">
    <text evidence="3">The sequence shown here is derived from an EMBL/GenBank/DDBJ whole genome shotgun (WGS) entry which is preliminary data.</text>
</comment>
<gene>
    <name evidence="3" type="ORF">O3P69_002203</name>
</gene>
<dbReference type="SMART" id="SM00034">
    <property type="entry name" value="CLECT"/>
    <property type="match status" value="1"/>
</dbReference>
<feature type="domain" description="C-type lectin" evidence="2">
    <location>
        <begin position="137"/>
        <end position="250"/>
    </location>
</feature>
<reference evidence="3 4" key="1">
    <citation type="submission" date="2023-03" db="EMBL/GenBank/DDBJ databases">
        <title>High-quality genome of Scylla paramamosain provides insights in environmental adaptation.</title>
        <authorList>
            <person name="Zhang L."/>
        </authorList>
    </citation>
    <scope>NUCLEOTIDE SEQUENCE [LARGE SCALE GENOMIC DNA]</scope>
    <source>
        <strain evidence="3">LZ_2023a</strain>
        <tissue evidence="3">Muscle</tissue>
    </source>
</reference>
<keyword evidence="4" id="KW-1185">Reference proteome</keyword>
<accession>A0AAW0V582</accession>
<dbReference type="InterPro" id="IPR016187">
    <property type="entry name" value="CTDL_fold"/>
</dbReference>
<evidence type="ECO:0000256" key="1">
    <source>
        <dbReference type="SAM" id="MobiDB-lite"/>
    </source>
</evidence>
<evidence type="ECO:0000313" key="4">
    <source>
        <dbReference type="Proteomes" id="UP001487740"/>
    </source>
</evidence>
<name>A0AAW0V582_SCYPA</name>
<dbReference type="AlphaFoldDB" id="A0AAW0V582"/>
<feature type="region of interest" description="Disordered" evidence="1">
    <location>
        <begin position="1"/>
        <end position="29"/>
    </location>
</feature>
<organism evidence="3 4">
    <name type="scientific">Scylla paramamosain</name>
    <name type="common">Mud crab</name>
    <dbReference type="NCBI Taxonomy" id="85552"/>
    <lineage>
        <taxon>Eukaryota</taxon>
        <taxon>Metazoa</taxon>
        <taxon>Ecdysozoa</taxon>
        <taxon>Arthropoda</taxon>
        <taxon>Crustacea</taxon>
        <taxon>Multicrustacea</taxon>
        <taxon>Malacostraca</taxon>
        <taxon>Eumalacostraca</taxon>
        <taxon>Eucarida</taxon>
        <taxon>Decapoda</taxon>
        <taxon>Pleocyemata</taxon>
        <taxon>Brachyura</taxon>
        <taxon>Eubrachyura</taxon>
        <taxon>Portunoidea</taxon>
        <taxon>Portunidae</taxon>
        <taxon>Portuninae</taxon>
        <taxon>Scylla</taxon>
    </lineage>
</organism>
<dbReference type="Gene3D" id="3.10.100.10">
    <property type="entry name" value="Mannose-Binding Protein A, subunit A"/>
    <property type="match status" value="1"/>
</dbReference>
<sequence>MPVLLISTPPHPALPHPGLQQHQDTDARASRRCSTPTLLSVSPLPLMPYTLLLLLVVSVWVRGVPMEHTAALKQEQVTPLPHVLPSPPPSLAVLPQESLEREGETLATTLIQLLRRAATAARVVACPYPYTQVIHECFYMHKKKLTWPQARRVCQGMSGDLAEPLQIYALQTHLADVYGPGYLWVGATNEGAADGEWRWVSGRRLDPEDWLFQRPDNQNGDEHCLEMVMSDYPKVFNDETCGLAQRFICQYRTE</sequence>
<evidence type="ECO:0000313" key="3">
    <source>
        <dbReference type="EMBL" id="KAK8407488.1"/>
    </source>
</evidence>
<dbReference type="EMBL" id="JARAKH010000001">
    <property type="protein sequence ID" value="KAK8407488.1"/>
    <property type="molecule type" value="Genomic_DNA"/>
</dbReference>
<dbReference type="PROSITE" id="PS50041">
    <property type="entry name" value="C_TYPE_LECTIN_2"/>
    <property type="match status" value="1"/>
</dbReference>
<dbReference type="Pfam" id="PF00059">
    <property type="entry name" value="Lectin_C"/>
    <property type="match status" value="1"/>
</dbReference>
<dbReference type="InterPro" id="IPR050111">
    <property type="entry name" value="C-type_lectin/snaclec_domain"/>
</dbReference>
<dbReference type="Proteomes" id="UP001487740">
    <property type="component" value="Unassembled WGS sequence"/>
</dbReference>
<dbReference type="InterPro" id="IPR001304">
    <property type="entry name" value="C-type_lectin-like"/>
</dbReference>
<evidence type="ECO:0000259" key="2">
    <source>
        <dbReference type="PROSITE" id="PS50041"/>
    </source>
</evidence>
<protein>
    <recommendedName>
        <fullName evidence="2">C-type lectin domain-containing protein</fullName>
    </recommendedName>
</protein>
<dbReference type="CDD" id="cd00037">
    <property type="entry name" value="CLECT"/>
    <property type="match status" value="1"/>
</dbReference>